<sequence>MTATASRASVHTVSRYTIQCANEASVTSLGSLCNLGPLDTLVFPFVPIENVFVYRKLSTSYETKLLPIERLRQPHLTGRLQMNSESHAPEIVRLGTGVELHEARCDLRLDDLVPLDRTSDYVLVTDLPNCGTALVPPFDPTLEAVCRDPLLAIQHTRFACGSVVLGIRVHHIVCDAGGYFQLVRDIAEVYRGLSSSSHPTLQRVPQIRSYLQDTSILSRQQRHEALDYKPTAYYSSWHAMEKSSKPPITGRVLRFTGDLLQDLKRLATEPSGKNWVSTFEALSAYLYQLIYRARAQLLLSQGVPPTEVSKQLLRGFWASIDMRDSRRLNLGPNYFPNAIYPPYRMVAKALHELIRAVDVQQMEKTTRWIAVQPDKSRIRVGFTFVDGNFTISQWSRFKMYVSVEFDADGDGNPVHPILVAPPFTEISRVDALAMILSTDGDLVRAAEQEHEQFRKYYR</sequence>
<evidence type="ECO:0000256" key="1">
    <source>
        <dbReference type="ARBA" id="ARBA00022679"/>
    </source>
</evidence>
<dbReference type="GO" id="GO:0016740">
    <property type="term" value="F:transferase activity"/>
    <property type="evidence" value="ECO:0007669"/>
    <property type="project" value="UniProtKB-KW"/>
</dbReference>
<gene>
    <name evidence="3" type="ORF">BJX63DRAFT_442115</name>
</gene>
<protein>
    <submittedName>
        <fullName evidence="3">Transferase</fullName>
    </submittedName>
</protein>
<evidence type="ECO:0000313" key="4">
    <source>
        <dbReference type="Proteomes" id="UP001610334"/>
    </source>
</evidence>
<evidence type="ECO:0000256" key="2">
    <source>
        <dbReference type="ARBA" id="ARBA00023315"/>
    </source>
</evidence>
<dbReference type="InterPro" id="IPR023213">
    <property type="entry name" value="CAT-like_dom_sf"/>
</dbReference>
<dbReference type="Gene3D" id="3.30.559.10">
    <property type="entry name" value="Chloramphenicol acetyltransferase-like domain"/>
    <property type="match status" value="2"/>
</dbReference>
<dbReference type="EMBL" id="JBFXLT010000029">
    <property type="protein sequence ID" value="KAL2815114.1"/>
    <property type="molecule type" value="Genomic_DNA"/>
</dbReference>
<accession>A0ABR4HIX3</accession>
<keyword evidence="4" id="KW-1185">Reference proteome</keyword>
<comment type="caution">
    <text evidence="3">The sequence shown here is derived from an EMBL/GenBank/DDBJ whole genome shotgun (WGS) entry which is preliminary data.</text>
</comment>
<keyword evidence="2" id="KW-0012">Acyltransferase</keyword>
<dbReference type="PANTHER" id="PTHR31642">
    <property type="entry name" value="TRICHOTHECENE 3-O-ACETYLTRANSFERASE"/>
    <property type="match status" value="1"/>
</dbReference>
<reference evidence="3 4" key="1">
    <citation type="submission" date="2024-07" db="EMBL/GenBank/DDBJ databases">
        <title>Section-level genome sequencing and comparative genomics of Aspergillus sections Usti and Cavernicolus.</title>
        <authorList>
            <consortium name="Lawrence Berkeley National Laboratory"/>
            <person name="Nybo J.L."/>
            <person name="Vesth T.C."/>
            <person name="Theobald S."/>
            <person name="Frisvad J.C."/>
            <person name="Larsen T.O."/>
            <person name="Kjaerboelling I."/>
            <person name="Rothschild-Mancinelli K."/>
            <person name="Lyhne E.K."/>
            <person name="Kogle M.E."/>
            <person name="Barry K."/>
            <person name="Clum A."/>
            <person name="Na H."/>
            <person name="Ledsgaard L."/>
            <person name="Lin J."/>
            <person name="Lipzen A."/>
            <person name="Kuo A."/>
            <person name="Riley R."/>
            <person name="Mondo S."/>
            <person name="Labutti K."/>
            <person name="Haridas S."/>
            <person name="Pangalinan J."/>
            <person name="Salamov A.A."/>
            <person name="Simmons B.A."/>
            <person name="Magnuson J.K."/>
            <person name="Chen J."/>
            <person name="Drula E."/>
            <person name="Henrissat B."/>
            <person name="Wiebenga A."/>
            <person name="Lubbers R.J."/>
            <person name="Gomes A.C."/>
            <person name="Makela M.R."/>
            <person name="Stajich J."/>
            <person name="Grigoriev I.V."/>
            <person name="Mortensen U.H."/>
            <person name="De Vries R.P."/>
            <person name="Baker S.E."/>
            <person name="Andersen M.R."/>
        </authorList>
    </citation>
    <scope>NUCLEOTIDE SEQUENCE [LARGE SCALE GENOMIC DNA]</scope>
    <source>
        <strain evidence="3 4">CBS 588.65</strain>
    </source>
</reference>
<dbReference type="Pfam" id="PF02458">
    <property type="entry name" value="Transferase"/>
    <property type="match status" value="1"/>
</dbReference>
<organism evidence="3 4">
    <name type="scientific">Aspergillus granulosus</name>
    <dbReference type="NCBI Taxonomy" id="176169"/>
    <lineage>
        <taxon>Eukaryota</taxon>
        <taxon>Fungi</taxon>
        <taxon>Dikarya</taxon>
        <taxon>Ascomycota</taxon>
        <taxon>Pezizomycotina</taxon>
        <taxon>Eurotiomycetes</taxon>
        <taxon>Eurotiomycetidae</taxon>
        <taxon>Eurotiales</taxon>
        <taxon>Aspergillaceae</taxon>
        <taxon>Aspergillus</taxon>
        <taxon>Aspergillus subgen. Nidulantes</taxon>
    </lineage>
</organism>
<dbReference type="Proteomes" id="UP001610334">
    <property type="component" value="Unassembled WGS sequence"/>
</dbReference>
<dbReference type="SUPFAM" id="SSF52777">
    <property type="entry name" value="CoA-dependent acyltransferases"/>
    <property type="match status" value="1"/>
</dbReference>
<keyword evidence="1 3" id="KW-0808">Transferase</keyword>
<name>A0ABR4HIX3_9EURO</name>
<proteinExistence type="predicted"/>
<dbReference type="InterPro" id="IPR050317">
    <property type="entry name" value="Plant_Fungal_Acyltransferase"/>
</dbReference>
<dbReference type="PANTHER" id="PTHR31642:SF11">
    <property type="entry name" value="SHIKIMATE O-HYDROXYCINNAMOYLTRANSFERASE"/>
    <property type="match status" value="1"/>
</dbReference>
<evidence type="ECO:0000313" key="3">
    <source>
        <dbReference type="EMBL" id="KAL2815114.1"/>
    </source>
</evidence>